<protein>
    <recommendedName>
        <fullName evidence="1">Trehalose 2-sulfotransferase</fullName>
    </recommendedName>
</protein>
<comment type="similarity">
    <text evidence="1">Belongs to the Stf0 sulfotransferase family.</text>
</comment>
<proteinExistence type="inferred from homology"/>
<comment type="function">
    <text evidence="1">Catalyzes the sulfuryl group transfer from 3'-phosphoadenosine-5'-phosphosulfate (PAPS) to trehalose, leading to trehalose-2-sulfate (T2S).</text>
</comment>
<dbReference type="PIRSF" id="PIRSF021497">
    <property type="entry name" value="Sulphotransferase_Stf0"/>
    <property type="match status" value="1"/>
</dbReference>
<keyword evidence="1" id="KW-0808">Transferase</keyword>
<dbReference type="Gene3D" id="3.40.50.300">
    <property type="entry name" value="P-loop containing nucleotide triphosphate hydrolases"/>
    <property type="match status" value="1"/>
</dbReference>
<evidence type="ECO:0000313" key="4">
    <source>
        <dbReference type="Proteomes" id="UP000017746"/>
    </source>
</evidence>
<comment type="pathway">
    <text evidence="1">Glycolipid metabolism.</text>
</comment>
<accession>U5W2V8</accession>
<dbReference type="Proteomes" id="UP000017746">
    <property type="component" value="Chromosome"/>
</dbReference>
<evidence type="ECO:0000259" key="2">
    <source>
        <dbReference type="Pfam" id="PF09037"/>
    </source>
</evidence>
<dbReference type="AlphaFoldDB" id="U5W2V8"/>
<keyword evidence="1" id="KW-0119">Carbohydrate metabolism</keyword>
<reference evidence="3 4" key="1">
    <citation type="journal article" date="2014" name="J. Biotechnol.">
        <title>Complete genome sequence of the actinobacterium Actinoplanes friuliensis HAG 010964, producer of the lipopeptide antibiotic friulimycin.</title>
        <authorList>
            <person name="Ruckert C."/>
            <person name="Szczepanowski R."/>
            <person name="Albersmeier A."/>
            <person name="Goesmann A."/>
            <person name="Fischer N."/>
            <person name="Steinkamper A."/>
            <person name="Puhler A."/>
            <person name="Biener R."/>
            <person name="Schwartz D."/>
            <person name="Kalinowski J."/>
        </authorList>
    </citation>
    <scope>NUCLEOTIDE SEQUENCE [LARGE SCALE GENOMIC DNA]</scope>
    <source>
        <strain evidence="3 4">DSM 7358</strain>
    </source>
</reference>
<dbReference type="HOGENOM" id="CLU_098614_0_0_11"/>
<feature type="domain" description="Sulphotransferase Stf0" evidence="2">
    <location>
        <begin position="4"/>
        <end position="231"/>
    </location>
</feature>
<dbReference type="InterPro" id="IPR024628">
    <property type="entry name" value="Sulfotransferase_Stf0_dom"/>
</dbReference>
<dbReference type="eggNOG" id="COG4424">
    <property type="taxonomic scope" value="Bacteria"/>
</dbReference>
<dbReference type="RefSeq" id="WP_023362697.1">
    <property type="nucleotide sequence ID" value="NC_022657.1"/>
</dbReference>
<dbReference type="SUPFAM" id="SSF52540">
    <property type="entry name" value="P-loop containing nucleoside triphosphate hydrolases"/>
    <property type="match status" value="1"/>
</dbReference>
<dbReference type="InterPro" id="IPR015124">
    <property type="entry name" value="Stf0"/>
</dbReference>
<dbReference type="EMBL" id="CP006272">
    <property type="protein sequence ID" value="AGZ42325.1"/>
    <property type="molecule type" value="Genomic_DNA"/>
</dbReference>
<dbReference type="InterPro" id="IPR027417">
    <property type="entry name" value="P-loop_NTPase"/>
</dbReference>
<sequence length="235" mass="26095">MIDSYFVCATPRTGSSLLIGLLGSTGVAGHPESYFRDPDQEMWAERWGIPGAGYPEFAQAAKRAGTTGNGVFGAKLMWGTTTELVQKLAPGRAGDDRGVLEETFGDLRFVHLRREDTLAQAVSWLRAEQTQIWYAGDNGDAAHTPVYDEDRITGLLSTIDEHNAAWRAWFAEYALTPYEITYERLTADLAGTTRDVLGFLGLELPPGGAITPRHRRQADRINDEWVTRYRRSTAL</sequence>
<organism evidence="3 4">
    <name type="scientific">Actinoplanes friuliensis DSM 7358</name>
    <dbReference type="NCBI Taxonomy" id="1246995"/>
    <lineage>
        <taxon>Bacteria</taxon>
        <taxon>Bacillati</taxon>
        <taxon>Actinomycetota</taxon>
        <taxon>Actinomycetes</taxon>
        <taxon>Micromonosporales</taxon>
        <taxon>Micromonosporaceae</taxon>
        <taxon>Actinoplanes</taxon>
    </lineage>
</organism>
<evidence type="ECO:0000313" key="3">
    <source>
        <dbReference type="EMBL" id="AGZ42325.1"/>
    </source>
</evidence>
<evidence type="ECO:0000256" key="1">
    <source>
        <dbReference type="PIRNR" id="PIRNR021497"/>
    </source>
</evidence>
<dbReference type="OrthoDB" id="5562925at2"/>
<dbReference type="STRING" id="1246995.AFR_20265"/>
<dbReference type="PATRIC" id="fig|1246995.3.peg.4109"/>
<name>U5W2V8_9ACTN</name>
<keyword evidence="4" id="KW-1185">Reference proteome</keyword>
<dbReference type="Pfam" id="PF09037">
    <property type="entry name" value="Sulphotransf"/>
    <property type="match status" value="1"/>
</dbReference>
<dbReference type="GO" id="GO:0016740">
    <property type="term" value="F:transferase activity"/>
    <property type="evidence" value="ECO:0007669"/>
    <property type="project" value="UniProtKB-UniRule"/>
</dbReference>
<comment type="catalytic activity">
    <reaction evidence="1">
        <text>alpha,alpha-trehalose + 3'-phosphoadenylyl sulfate = 2-O-sulfo-alpha,alpha-trehalose + adenosine 3',5'-bisphosphate + H(+)</text>
        <dbReference type="Rhea" id="RHEA:41608"/>
        <dbReference type="ChEBI" id="CHEBI:15378"/>
        <dbReference type="ChEBI" id="CHEBI:16551"/>
        <dbReference type="ChEBI" id="CHEBI:58339"/>
        <dbReference type="ChEBI" id="CHEBI:58343"/>
        <dbReference type="ChEBI" id="CHEBI:60091"/>
        <dbReference type="EC" id="2.8.2.37"/>
    </reaction>
</comment>
<dbReference type="KEGG" id="afs:AFR_20265"/>
<gene>
    <name evidence="3" type="ORF">AFR_20265</name>
</gene>